<reference evidence="6 7" key="2">
    <citation type="journal article" date="2017" name="Sci. Rep.">
        <title>Ant-infecting Ophiocordyceps genomes reveal a high diversity of potential behavioral manipulation genes and a possible major role for enterotoxins.</title>
        <authorList>
            <person name="de Bekker C."/>
            <person name="Ohm R.A."/>
            <person name="Evans H.C."/>
            <person name="Brachmann A."/>
            <person name="Hughes D.P."/>
        </authorList>
    </citation>
    <scope>NUCLEOTIDE SEQUENCE [LARGE SCALE GENOMIC DNA]</scope>
    <source>
        <strain evidence="6 7">SC16a</strain>
    </source>
</reference>
<feature type="domain" description="Uracil-DNA glycosylase-like" evidence="5">
    <location>
        <begin position="88"/>
        <end position="274"/>
    </location>
</feature>
<evidence type="ECO:0000313" key="6">
    <source>
        <dbReference type="EMBL" id="PFH62123.1"/>
    </source>
</evidence>
<dbReference type="AlphaFoldDB" id="A0A2A9PMK4"/>
<dbReference type="Gene3D" id="3.40.470.10">
    <property type="entry name" value="Uracil-DNA glycosylase-like domain"/>
    <property type="match status" value="1"/>
</dbReference>
<comment type="caution">
    <text evidence="6">The sequence shown here is derived from an EMBL/GenBank/DDBJ whole genome shotgun (WGS) entry which is preliminary data.</text>
</comment>
<dbReference type="InterPro" id="IPR015637">
    <property type="entry name" value="MUG/TDG"/>
</dbReference>
<dbReference type="CDD" id="cd10028">
    <property type="entry name" value="UDG-F2_TDG_MUG"/>
    <property type="match status" value="1"/>
</dbReference>
<dbReference type="GO" id="GO:0004844">
    <property type="term" value="F:uracil DNA N-glycosylase activity"/>
    <property type="evidence" value="ECO:0007669"/>
    <property type="project" value="TreeGrafter"/>
</dbReference>
<evidence type="ECO:0000256" key="1">
    <source>
        <dbReference type="ARBA" id="ARBA00022763"/>
    </source>
</evidence>
<feature type="compositionally biased region" description="Polar residues" evidence="4">
    <location>
        <begin position="1"/>
        <end position="11"/>
    </location>
</feature>
<keyword evidence="1" id="KW-0227">DNA damage</keyword>
<evidence type="ECO:0000313" key="7">
    <source>
        <dbReference type="Proteomes" id="UP000037136"/>
    </source>
</evidence>
<protein>
    <recommendedName>
        <fullName evidence="5">Uracil-DNA glycosylase-like domain-containing protein</fullName>
    </recommendedName>
</protein>
<feature type="compositionally biased region" description="Basic and acidic residues" evidence="4">
    <location>
        <begin position="15"/>
        <end position="25"/>
    </location>
</feature>
<dbReference type="PANTHER" id="PTHR12159">
    <property type="entry name" value="G/T AND G/U MISMATCH-SPECIFIC DNA GLYCOSYLASE"/>
    <property type="match status" value="1"/>
</dbReference>
<feature type="region of interest" description="Disordered" evidence="4">
    <location>
        <begin position="1"/>
        <end position="81"/>
    </location>
</feature>
<sequence length="291" mass="31671">MAEASESSKTGFSLERFRYSGDDGWSRGGDGPAPEGDADTVGDDGSGSSPPPSSTRRRRRRGGGGGGGGKSRRLSASSKPELPLLPDRLCSNLLVLLVGLNPGISTSIQGHAYAHASNLFWKLLHESGMTPRICLPYEDELVPQLFSLGLTNIVARPTRSGADLSRQELDRGVEALEQKVSRWRPEVVCLVGKAIGDSLWRVRFRRHRSPRRCHPSSSAGPVVEKFSYGWQHPAIRFGAVEGVWSGARLFVASSTSGLAASLSFREKLSIWTELGDWVRMRREEREAASAT</sequence>
<dbReference type="STRING" id="268505.A0A2A9PMK4"/>
<dbReference type="GO" id="GO:0008263">
    <property type="term" value="F:pyrimidine-specific mismatch base pair DNA N-glycosylase activity"/>
    <property type="evidence" value="ECO:0007669"/>
    <property type="project" value="TreeGrafter"/>
</dbReference>
<accession>A0A2A9PMK4</accession>
<dbReference type="InterPro" id="IPR005122">
    <property type="entry name" value="Uracil-DNA_glycosylase-like"/>
</dbReference>
<organism evidence="6 7">
    <name type="scientific">Ophiocordyceps unilateralis</name>
    <name type="common">Zombie-ant fungus</name>
    <name type="synonym">Torrubia unilateralis</name>
    <dbReference type="NCBI Taxonomy" id="268505"/>
    <lineage>
        <taxon>Eukaryota</taxon>
        <taxon>Fungi</taxon>
        <taxon>Dikarya</taxon>
        <taxon>Ascomycota</taxon>
        <taxon>Pezizomycotina</taxon>
        <taxon>Sordariomycetes</taxon>
        <taxon>Hypocreomycetidae</taxon>
        <taxon>Hypocreales</taxon>
        <taxon>Ophiocordycipitaceae</taxon>
        <taxon>Ophiocordyceps</taxon>
    </lineage>
</organism>
<name>A0A2A9PMK4_OPHUN</name>
<proteinExistence type="predicted"/>
<keyword evidence="2" id="KW-0378">Hydrolase</keyword>
<dbReference type="OrthoDB" id="565731at2759"/>
<dbReference type="GO" id="GO:0006285">
    <property type="term" value="P:base-excision repair, AP site formation"/>
    <property type="evidence" value="ECO:0007669"/>
    <property type="project" value="InterPro"/>
</dbReference>
<dbReference type="FunFam" id="3.40.470.10:FF:000010">
    <property type="entry name" value="G/U mismatch-specific DNA glycosylase"/>
    <property type="match status" value="1"/>
</dbReference>
<keyword evidence="7" id="KW-1185">Reference proteome</keyword>
<evidence type="ECO:0000256" key="3">
    <source>
        <dbReference type="ARBA" id="ARBA00023204"/>
    </source>
</evidence>
<gene>
    <name evidence="6" type="ORF">XA68_15084</name>
</gene>
<dbReference type="EMBL" id="LAZP02000041">
    <property type="protein sequence ID" value="PFH62123.1"/>
    <property type="molecule type" value="Genomic_DNA"/>
</dbReference>
<keyword evidence="3" id="KW-0234">DNA repair</keyword>
<dbReference type="InterPro" id="IPR036895">
    <property type="entry name" value="Uracil-DNA_glycosylase-like_sf"/>
</dbReference>
<dbReference type="Pfam" id="PF03167">
    <property type="entry name" value="UDG"/>
    <property type="match status" value="1"/>
</dbReference>
<dbReference type="Proteomes" id="UP000037136">
    <property type="component" value="Unassembled WGS sequence"/>
</dbReference>
<reference evidence="6 7" key="1">
    <citation type="journal article" date="2015" name="BMC Genomics">
        <title>Gene expression during zombie ant biting behavior reflects the complexity underlying fungal parasitic behavioral manipulation.</title>
        <authorList>
            <person name="de Bekker C."/>
            <person name="Ohm R.A."/>
            <person name="Loreto R.G."/>
            <person name="Sebastian A."/>
            <person name="Albert I."/>
            <person name="Merrow M."/>
            <person name="Brachmann A."/>
            <person name="Hughes D.P."/>
        </authorList>
    </citation>
    <scope>NUCLEOTIDE SEQUENCE [LARGE SCALE GENOMIC DNA]</scope>
    <source>
        <strain evidence="6 7">SC16a</strain>
    </source>
</reference>
<evidence type="ECO:0000256" key="4">
    <source>
        <dbReference type="SAM" id="MobiDB-lite"/>
    </source>
</evidence>
<dbReference type="PANTHER" id="PTHR12159:SF9">
    <property type="entry name" value="G_T MISMATCH-SPECIFIC THYMINE DNA GLYCOSYLASE"/>
    <property type="match status" value="1"/>
</dbReference>
<evidence type="ECO:0000259" key="5">
    <source>
        <dbReference type="Pfam" id="PF03167"/>
    </source>
</evidence>
<dbReference type="SUPFAM" id="SSF52141">
    <property type="entry name" value="Uracil-DNA glycosylase-like"/>
    <property type="match status" value="1"/>
</dbReference>
<evidence type="ECO:0000256" key="2">
    <source>
        <dbReference type="ARBA" id="ARBA00022801"/>
    </source>
</evidence>